<name>A0ABV3Q532_9BACL</name>
<organism evidence="2 3">
    <name type="scientific">Jeotgalibacillus marinus</name>
    <dbReference type="NCBI Taxonomy" id="86667"/>
    <lineage>
        <taxon>Bacteria</taxon>
        <taxon>Bacillati</taxon>
        <taxon>Bacillota</taxon>
        <taxon>Bacilli</taxon>
        <taxon>Bacillales</taxon>
        <taxon>Caryophanaceae</taxon>
        <taxon>Jeotgalibacillus</taxon>
    </lineage>
</organism>
<reference evidence="2 3" key="1">
    <citation type="journal article" date="1979" name="Int. J. Syst. Evol. Microbiol.">
        <title>Bacillus globisporus subsp. marinus subsp. nov.</title>
        <authorList>
            <person name="Liu H."/>
        </authorList>
    </citation>
    <scope>NUCLEOTIDE SEQUENCE [LARGE SCALE GENOMIC DNA]</scope>
    <source>
        <strain evidence="2 3">DSM 1297</strain>
    </source>
</reference>
<dbReference type="RefSeq" id="WP_367779933.1">
    <property type="nucleotide sequence ID" value="NZ_JBFMIA010000010.1"/>
</dbReference>
<evidence type="ECO:0000313" key="2">
    <source>
        <dbReference type="EMBL" id="MEW9502442.1"/>
    </source>
</evidence>
<keyword evidence="1" id="KW-0812">Transmembrane</keyword>
<dbReference type="EMBL" id="JBFMIA010000010">
    <property type="protein sequence ID" value="MEW9502442.1"/>
    <property type="molecule type" value="Genomic_DNA"/>
</dbReference>
<keyword evidence="1" id="KW-0472">Membrane</keyword>
<dbReference type="Proteomes" id="UP001556040">
    <property type="component" value="Unassembled WGS sequence"/>
</dbReference>
<evidence type="ECO:0000256" key="1">
    <source>
        <dbReference type="SAM" id="Phobius"/>
    </source>
</evidence>
<comment type="caution">
    <text evidence="2">The sequence shown here is derived from an EMBL/GenBank/DDBJ whole genome shotgun (WGS) entry which is preliminary data.</text>
</comment>
<proteinExistence type="predicted"/>
<keyword evidence="1" id="KW-1133">Transmembrane helix</keyword>
<feature type="transmembrane region" description="Helical" evidence="1">
    <location>
        <begin position="111"/>
        <end position="130"/>
    </location>
</feature>
<accession>A0ABV3Q532</accession>
<feature type="transmembrane region" description="Helical" evidence="1">
    <location>
        <begin position="80"/>
        <end position="99"/>
    </location>
</feature>
<sequence>MVEIYINLAAMIIAVICVGIAIFQVLVSLGYPLGEATMGGYHKILPKPLRFVSTISAMIVLFMGFVFLQHAKVISVEFNFIPTNILVWVFTIFLALNTIGNLASRSKKERLIMTPISSIAFLLCLFVSILSN</sequence>
<evidence type="ECO:0000313" key="3">
    <source>
        <dbReference type="Proteomes" id="UP001556040"/>
    </source>
</evidence>
<protein>
    <submittedName>
        <fullName evidence="2">Uncharacterized protein</fullName>
    </submittedName>
</protein>
<gene>
    <name evidence="2" type="ORF">AB1471_11625</name>
</gene>
<feature type="transmembrane region" description="Helical" evidence="1">
    <location>
        <begin position="49"/>
        <end position="68"/>
    </location>
</feature>
<feature type="transmembrane region" description="Helical" evidence="1">
    <location>
        <begin position="6"/>
        <end position="29"/>
    </location>
</feature>
<keyword evidence="3" id="KW-1185">Reference proteome</keyword>